<dbReference type="GO" id="GO:0000160">
    <property type="term" value="P:phosphorelay signal transduction system"/>
    <property type="evidence" value="ECO:0007669"/>
    <property type="project" value="InterPro"/>
</dbReference>
<evidence type="ECO:0000259" key="5">
    <source>
        <dbReference type="PROSITE" id="PS50110"/>
    </source>
</evidence>
<dbReference type="GO" id="GO:0003677">
    <property type="term" value="F:DNA binding"/>
    <property type="evidence" value="ECO:0007669"/>
    <property type="project" value="UniProtKB-KW"/>
</dbReference>
<dbReference type="InterPro" id="IPR016032">
    <property type="entry name" value="Sig_transdc_resp-reg_C-effctor"/>
</dbReference>
<dbReference type="InterPro" id="IPR001789">
    <property type="entry name" value="Sig_transdc_resp-reg_receiver"/>
</dbReference>
<keyword evidence="2" id="KW-0238">DNA-binding</keyword>
<dbReference type="InterPro" id="IPR011006">
    <property type="entry name" value="CheY-like_superfamily"/>
</dbReference>
<feature type="modified residue" description="4-aspartylphosphate" evidence="3">
    <location>
        <position position="56"/>
    </location>
</feature>
<organism evidence="6 7">
    <name type="scientific">Candidatus Thalassospirochaeta sargassi</name>
    <dbReference type="NCBI Taxonomy" id="3119039"/>
    <lineage>
        <taxon>Bacteria</taxon>
        <taxon>Pseudomonadati</taxon>
        <taxon>Spirochaetota</taxon>
        <taxon>Spirochaetia</taxon>
        <taxon>Spirochaetales</taxon>
        <taxon>Spirochaetaceae</taxon>
        <taxon>Candidatus Thalassospirochaeta</taxon>
    </lineage>
</organism>
<dbReference type="Proteomes" id="UP001221217">
    <property type="component" value="Unassembled WGS sequence"/>
</dbReference>
<feature type="domain" description="HTH luxR-type" evidence="4">
    <location>
        <begin position="156"/>
        <end position="221"/>
    </location>
</feature>
<feature type="domain" description="Response regulatory" evidence="5">
    <location>
        <begin position="5"/>
        <end position="121"/>
    </location>
</feature>
<dbReference type="SMART" id="SM00421">
    <property type="entry name" value="HTH_LUXR"/>
    <property type="match status" value="1"/>
</dbReference>
<dbReference type="Gene3D" id="3.40.50.2300">
    <property type="match status" value="1"/>
</dbReference>
<accession>A0AAJ1IK30</accession>
<dbReference type="InterPro" id="IPR058245">
    <property type="entry name" value="NreC/VraR/RcsB-like_REC"/>
</dbReference>
<name>A0AAJ1IK30_9SPIO</name>
<dbReference type="Pfam" id="PF00196">
    <property type="entry name" value="GerE"/>
    <property type="match status" value="1"/>
</dbReference>
<gene>
    <name evidence="6" type="ORF">PQJ61_12470</name>
</gene>
<evidence type="ECO:0000313" key="6">
    <source>
        <dbReference type="EMBL" id="MDC7227571.1"/>
    </source>
</evidence>
<dbReference type="SUPFAM" id="SSF52172">
    <property type="entry name" value="CheY-like"/>
    <property type="match status" value="1"/>
</dbReference>
<comment type="caution">
    <text evidence="6">The sequence shown here is derived from an EMBL/GenBank/DDBJ whole genome shotgun (WGS) entry which is preliminary data.</text>
</comment>
<dbReference type="PROSITE" id="PS50110">
    <property type="entry name" value="RESPONSE_REGULATORY"/>
    <property type="match status" value="1"/>
</dbReference>
<dbReference type="Pfam" id="PF00072">
    <property type="entry name" value="Response_reg"/>
    <property type="match status" value="1"/>
</dbReference>
<evidence type="ECO:0000256" key="1">
    <source>
        <dbReference type="ARBA" id="ARBA00022553"/>
    </source>
</evidence>
<evidence type="ECO:0000256" key="2">
    <source>
        <dbReference type="ARBA" id="ARBA00023125"/>
    </source>
</evidence>
<sequence length="224" mass="24422">MAAIKVLIVDDQTLIRDGLSSLLSIRPEIDVVGTAGNGRDAVIESAELEPDVILMDIRMPVMDGITALKKIKDRNPGVRVIMLTTFDDEEYVVKSLKAGAEGYLLKDIPTDDLVRALQQVYRGTFQAAGAVISRLAAIINEGAPGGEAGVPELEELRGCYNELSDREKAIFQDLGSGMTNREIAYHLNLTEGTVKNYMTNILAGFDMRDRTQLALLAYKLGYGS</sequence>
<dbReference type="AlphaFoldDB" id="A0AAJ1IK30"/>
<dbReference type="PRINTS" id="PR00038">
    <property type="entry name" value="HTHLUXR"/>
</dbReference>
<dbReference type="CDD" id="cd06170">
    <property type="entry name" value="LuxR_C_like"/>
    <property type="match status" value="1"/>
</dbReference>
<dbReference type="PANTHER" id="PTHR43214:SF43">
    <property type="entry name" value="TWO-COMPONENT RESPONSE REGULATOR"/>
    <property type="match status" value="1"/>
</dbReference>
<dbReference type="CDD" id="cd17535">
    <property type="entry name" value="REC_NarL-like"/>
    <property type="match status" value="1"/>
</dbReference>
<dbReference type="GO" id="GO:0006355">
    <property type="term" value="P:regulation of DNA-templated transcription"/>
    <property type="evidence" value="ECO:0007669"/>
    <property type="project" value="InterPro"/>
</dbReference>
<dbReference type="InterPro" id="IPR039420">
    <property type="entry name" value="WalR-like"/>
</dbReference>
<evidence type="ECO:0000313" key="7">
    <source>
        <dbReference type="Proteomes" id="UP001221217"/>
    </source>
</evidence>
<evidence type="ECO:0000259" key="4">
    <source>
        <dbReference type="PROSITE" id="PS50043"/>
    </source>
</evidence>
<dbReference type="SUPFAM" id="SSF46894">
    <property type="entry name" value="C-terminal effector domain of the bipartite response regulators"/>
    <property type="match status" value="1"/>
</dbReference>
<dbReference type="PANTHER" id="PTHR43214">
    <property type="entry name" value="TWO-COMPONENT RESPONSE REGULATOR"/>
    <property type="match status" value="1"/>
</dbReference>
<protein>
    <submittedName>
        <fullName evidence="6">Response regulator transcription factor</fullName>
    </submittedName>
</protein>
<dbReference type="EMBL" id="JAQQAL010000028">
    <property type="protein sequence ID" value="MDC7227571.1"/>
    <property type="molecule type" value="Genomic_DNA"/>
</dbReference>
<keyword evidence="1 3" id="KW-0597">Phosphoprotein</keyword>
<dbReference type="SMART" id="SM00448">
    <property type="entry name" value="REC"/>
    <property type="match status" value="1"/>
</dbReference>
<dbReference type="PROSITE" id="PS50043">
    <property type="entry name" value="HTH_LUXR_2"/>
    <property type="match status" value="1"/>
</dbReference>
<reference evidence="6 7" key="1">
    <citation type="submission" date="2022-12" db="EMBL/GenBank/DDBJ databases">
        <title>Metagenome assembled genome from gulf of manar.</title>
        <authorList>
            <person name="Kohli P."/>
            <person name="Pk S."/>
            <person name="Venkata Ramana C."/>
            <person name="Sasikala C."/>
        </authorList>
    </citation>
    <scope>NUCLEOTIDE SEQUENCE [LARGE SCALE GENOMIC DNA]</scope>
    <source>
        <strain evidence="6">JB008</strain>
    </source>
</reference>
<evidence type="ECO:0000256" key="3">
    <source>
        <dbReference type="PROSITE-ProRule" id="PRU00169"/>
    </source>
</evidence>
<proteinExistence type="predicted"/>
<dbReference type="InterPro" id="IPR000792">
    <property type="entry name" value="Tscrpt_reg_LuxR_C"/>
</dbReference>